<organism evidence="1 2">
    <name type="scientific">Ferrithrix thermotolerans DSM 19514</name>
    <dbReference type="NCBI Taxonomy" id="1121881"/>
    <lineage>
        <taxon>Bacteria</taxon>
        <taxon>Bacillati</taxon>
        <taxon>Actinomycetota</taxon>
        <taxon>Acidimicrobiia</taxon>
        <taxon>Acidimicrobiales</taxon>
        <taxon>Acidimicrobiaceae</taxon>
        <taxon>Ferrithrix</taxon>
    </lineage>
</organism>
<dbReference type="AlphaFoldDB" id="A0A1M4S4A5"/>
<sequence length="215" mass="22320">MATEEIEISDANQPRISPKLISRRSLLKGGLGAAGIATLGTLVKPVFNTSGETHHENAVPVSASLVSPLFLFGLTKSNTQAASLSFFLPGSMPGLAQASSSLPQTSTGVLVRQPSSSPTLSPDGQHLAVAEIVGIPVPTAISLYLIDRSTANVETKADLGLPKLPVGPLIICTPAFLSNSTKLGLLIAIMEPTTMHTVRKVNPNTGERIVAQAPN</sequence>
<keyword evidence="2" id="KW-1185">Reference proteome</keyword>
<dbReference type="RefSeq" id="WP_072787509.1">
    <property type="nucleotide sequence ID" value="NZ_FQUL01000001.1"/>
</dbReference>
<protein>
    <submittedName>
        <fullName evidence="1">Uncharacterized protein</fullName>
    </submittedName>
</protein>
<dbReference type="STRING" id="1121881.SAMN02745225_00004"/>
<gene>
    <name evidence="1" type="ORF">SAMN02745225_00004</name>
</gene>
<dbReference type="Proteomes" id="UP000184295">
    <property type="component" value="Unassembled WGS sequence"/>
</dbReference>
<evidence type="ECO:0000313" key="2">
    <source>
        <dbReference type="Proteomes" id="UP000184295"/>
    </source>
</evidence>
<dbReference type="EMBL" id="FQUL01000001">
    <property type="protein sequence ID" value="SHE27044.1"/>
    <property type="molecule type" value="Genomic_DNA"/>
</dbReference>
<proteinExistence type="predicted"/>
<reference evidence="2" key="1">
    <citation type="submission" date="2016-11" db="EMBL/GenBank/DDBJ databases">
        <authorList>
            <person name="Varghese N."/>
            <person name="Submissions S."/>
        </authorList>
    </citation>
    <scope>NUCLEOTIDE SEQUENCE [LARGE SCALE GENOMIC DNA]</scope>
    <source>
        <strain evidence="2">DSM 19514</strain>
    </source>
</reference>
<evidence type="ECO:0000313" key="1">
    <source>
        <dbReference type="EMBL" id="SHE27044.1"/>
    </source>
</evidence>
<accession>A0A1M4S4A5</accession>
<name>A0A1M4S4A5_9ACTN</name>